<name>A0ACB8U3A9_9APHY</name>
<organism evidence="1 2">
    <name type="scientific">Irpex rosettiformis</name>
    <dbReference type="NCBI Taxonomy" id="378272"/>
    <lineage>
        <taxon>Eukaryota</taxon>
        <taxon>Fungi</taxon>
        <taxon>Dikarya</taxon>
        <taxon>Basidiomycota</taxon>
        <taxon>Agaricomycotina</taxon>
        <taxon>Agaricomycetes</taxon>
        <taxon>Polyporales</taxon>
        <taxon>Irpicaceae</taxon>
        <taxon>Irpex</taxon>
    </lineage>
</organism>
<accession>A0ACB8U3A9</accession>
<evidence type="ECO:0000313" key="2">
    <source>
        <dbReference type="Proteomes" id="UP001055072"/>
    </source>
</evidence>
<gene>
    <name evidence="1" type="ORF">BDY19DRAFT_171542</name>
</gene>
<sequence length="407" mass="45010">MVDWESVETLELCLILFRQTAVFVLGSYLWYIVLTLKDVELPLLLGRMRFRIVHLPYFLARYLNVCELLTIILSSYIPRKIHSCGPIAGPIILTAVSGNVALAASSTNIAFRVIMLWWKTHKTISHILIGICIVDLILAILLGVFSIDATWDEERGICLISAGKTQRGLLSLYCFTVVWHIVILLFTVLGIRRFALARSSPLSSMLYHQSFVYTIVTCVTCIPMAIVVYLNLNSILNILPALLGTTITVITSSSAVTSLFKLKQSSHSNPPNNSSSSSGSFPGNSRRAERFRRRLRARLGPRPRGGGNDENQNANANGDREQGEKPCIHHAEGERRAQEIGDLDFDLEEFSYERRRGFAGRDDEGSDYDDGGEIDSCSSEDDQVGALTTHINIGSTSDLPGGSSVEL</sequence>
<dbReference type="Proteomes" id="UP001055072">
    <property type="component" value="Unassembled WGS sequence"/>
</dbReference>
<proteinExistence type="predicted"/>
<comment type="caution">
    <text evidence="1">The sequence shown here is derived from an EMBL/GenBank/DDBJ whole genome shotgun (WGS) entry which is preliminary data.</text>
</comment>
<keyword evidence="2" id="KW-1185">Reference proteome</keyword>
<protein>
    <submittedName>
        <fullName evidence="1">Uncharacterized protein</fullName>
    </submittedName>
</protein>
<evidence type="ECO:0000313" key="1">
    <source>
        <dbReference type="EMBL" id="KAI0088569.1"/>
    </source>
</evidence>
<dbReference type="EMBL" id="MU274913">
    <property type="protein sequence ID" value="KAI0088569.1"/>
    <property type="molecule type" value="Genomic_DNA"/>
</dbReference>
<reference evidence="1" key="1">
    <citation type="journal article" date="2021" name="Environ. Microbiol.">
        <title>Gene family expansions and transcriptome signatures uncover fungal adaptations to wood decay.</title>
        <authorList>
            <person name="Hage H."/>
            <person name="Miyauchi S."/>
            <person name="Viragh M."/>
            <person name="Drula E."/>
            <person name="Min B."/>
            <person name="Chaduli D."/>
            <person name="Navarro D."/>
            <person name="Favel A."/>
            <person name="Norest M."/>
            <person name="Lesage-Meessen L."/>
            <person name="Balint B."/>
            <person name="Merenyi Z."/>
            <person name="de Eugenio L."/>
            <person name="Morin E."/>
            <person name="Martinez A.T."/>
            <person name="Baldrian P."/>
            <person name="Stursova M."/>
            <person name="Martinez M.J."/>
            <person name="Novotny C."/>
            <person name="Magnuson J.K."/>
            <person name="Spatafora J.W."/>
            <person name="Maurice S."/>
            <person name="Pangilinan J."/>
            <person name="Andreopoulos W."/>
            <person name="LaButti K."/>
            <person name="Hundley H."/>
            <person name="Na H."/>
            <person name="Kuo A."/>
            <person name="Barry K."/>
            <person name="Lipzen A."/>
            <person name="Henrissat B."/>
            <person name="Riley R."/>
            <person name="Ahrendt S."/>
            <person name="Nagy L.G."/>
            <person name="Grigoriev I.V."/>
            <person name="Martin F."/>
            <person name="Rosso M.N."/>
        </authorList>
    </citation>
    <scope>NUCLEOTIDE SEQUENCE</scope>
    <source>
        <strain evidence="1">CBS 384.51</strain>
    </source>
</reference>